<reference evidence="3" key="1">
    <citation type="submission" date="2012-12" db="EMBL/GenBank/DDBJ databases">
        <title>Identification and characterization of a phenylalanine ammonia-lyase gene family in Isatis indigotica Fort.</title>
        <authorList>
            <person name="Liu Q."/>
            <person name="Chen J."/>
            <person name="Zhou X."/>
            <person name="Di P."/>
            <person name="Xiao Y."/>
            <person name="Xuan H."/>
            <person name="Zhang L."/>
            <person name="Chen W."/>
        </authorList>
    </citation>
    <scope>NUCLEOTIDE SEQUENCE</scope>
    <source>
        <tissue evidence="3">Salivary gland</tissue>
    </source>
</reference>
<evidence type="ECO:0000256" key="1">
    <source>
        <dbReference type="SAM" id="MobiDB-lite"/>
    </source>
</evidence>
<dbReference type="Pfam" id="PF02098">
    <property type="entry name" value="His_binding"/>
    <property type="match status" value="1"/>
</dbReference>
<dbReference type="SUPFAM" id="SSF50814">
    <property type="entry name" value="Lipocalins"/>
    <property type="match status" value="1"/>
</dbReference>
<organism evidence="3">
    <name type="scientific">Ixodes ricinus</name>
    <name type="common">Common tick</name>
    <name type="synonym">Acarus ricinus</name>
    <dbReference type="NCBI Taxonomy" id="34613"/>
    <lineage>
        <taxon>Eukaryota</taxon>
        <taxon>Metazoa</taxon>
        <taxon>Ecdysozoa</taxon>
        <taxon>Arthropoda</taxon>
        <taxon>Chelicerata</taxon>
        <taxon>Arachnida</taxon>
        <taxon>Acari</taxon>
        <taxon>Parasitiformes</taxon>
        <taxon>Ixodida</taxon>
        <taxon>Ixodoidea</taxon>
        <taxon>Ixodidae</taxon>
        <taxon>Ixodinae</taxon>
        <taxon>Ixodes</taxon>
    </lineage>
</organism>
<dbReference type="GO" id="GO:0030682">
    <property type="term" value="P:symbiont-mediated perturbation of host defenses"/>
    <property type="evidence" value="ECO:0007669"/>
    <property type="project" value="InterPro"/>
</dbReference>
<protein>
    <submittedName>
        <fullName evidence="3">Putative salivary lipocalin</fullName>
    </submittedName>
</protein>
<feature type="chain" id="PRO_5005517600" evidence="2">
    <location>
        <begin position="22"/>
        <end position="259"/>
    </location>
</feature>
<evidence type="ECO:0000256" key="2">
    <source>
        <dbReference type="SAM" id="SignalP"/>
    </source>
</evidence>
<accession>A0A0K8RH72</accession>
<dbReference type="GO" id="GO:0043176">
    <property type="term" value="F:amine binding"/>
    <property type="evidence" value="ECO:0007669"/>
    <property type="project" value="InterPro"/>
</dbReference>
<feature type="region of interest" description="Disordered" evidence="1">
    <location>
        <begin position="175"/>
        <end position="194"/>
    </location>
</feature>
<feature type="signal peptide" evidence="2">
    <location>
        <begin position="1"/>
        <end position="21"/>
    </location>
</feature>
<keyword evidence="2" id="KW-0732">Signal</keyword>
<evidence type="ECO:0000313" key="3">
    <source>
        <dbReference type="EMBL" id="JAA69849.1"/>
    </source>
</evidence>
<dbReference type="Gene3D" id="2.40.128.20">
    <property type="match status" value="1"/>
</dbReference>
<proteinExistence type="evidence at transcript level"/>
<dbReference type="InterPro" id="IPR002970">
    <property type="entry name" value="Tick_his-bd"/>
</dbReference>
<dbReference type="AlphaFoldDB" id="A0A0K8RH72"/>
<sequence>MLQNVGSLFTGLLLIVNAASTDPSSDETSVCHNVSVPSGFKNIPSSDQDVWSFVAAAGNFMYVLFRNFNSDSENKGTNKCVMVQKVRYNESGETKFANYTKWFNGTTNQSHAMRSFYAVVKLDGTEGATKNVLVARHQVGENLTTETCYPFAYTNAKCAVVLMNHWNDAAKNQCKEETSSQKGESDKTAPKTGEQRPCETACELWVRHEYLNETSLSENCTKYYEQFCGNRKIFLYEKSTCDQVEDLPVNIANCISKDQ</sequence>
<dbReference type="EMBL" id="GADI01003959">
    <property type="protein sequence ID" value="JAA69849.1"/>
    <property type="molecule type" value="mRNA"/>
</dbReference>
<dbReference type="InterPro" id="IPR012674">
    <property type="entry name" value="Calycin"/>
</dbReference>
<name>A0A0K8RH72_IXORI</name>